<keyword evidence="5" id="KW-0406">Ion transport</keyword>
<proteinExistence type="predicted"/>
<dbReference type="GO" id="GO:0022841">
    <property type="term" value="F:potassium ion leak channel activity"/>
    <property type="evidence" value="ECO:0007669"/>
    <property type="project" value="TreeGrafter"/>
</dbReference>
<feature type="transmembrane region" description="Helical" evidence="8">
    <location>
        <begin position="36"/>
        <end position="62"/>
    </location>
</feature>
<evidence type="ECO:0000256" key="4">
    <source>
        <dbReference type="ARBA" id="ARBA00022989"/>
    </source>
</evidence>
<feature type="transmembrane region" description="Helical" evidence="8">
    <location>
        <begin position="132"/>
        <end position="153"/>
    </location>
</feature>
<evidence type="ECO:0000259" key="9">
    <source>
        <dbReference type="Pfam" id="PF07885"/>
    </source>
</evidence>
<feature type="transmembrane region" description="Helical" evidence="8">
    <location>
        <begin position="239"/>
        <end position="263"/>
    </location>
</feature>
<comment type="subcellular location">
    <subcellularLocation>
        <location evidence="1">Membrane</location>
        <topology evidence="1">Multi-pass membrane protein</topology>
    </subcellularLocation>
</comment>
<dbReference type="InterPro" id="IPR003280">
    <property type="entry name" value="2pore_dom_K_chnl"/>
</dbReference>
<feature type="transmembrane region" description="Helical" evidence="8">
    <location>
        <begin position="165"/>
        <end position="189"/>
    </location>
</feature>
<keyword evidence="4 8" id="KW-1133">Transmembrane helix</keyword>
<evidence type="ECO:0000256" key="5">
    <source>
        <dbReference type="ARBA" id="ARBA00023065"/>
    </source>
</evidence>
<sequence>MNITENTTNIIIHKMPETWLRVYPAPMSDEESTCSVIVRCVVCQFGLTSFLILWTIIGVFVIQSFEGPHEREVSIRFEDEQNQLVIDLATELRQITPVSPKWKYAIEKRIEQERKLTVEAVGHGANIKPGQFWTLSGTFLFGVYVMTALGFGAPVPHTIWGRTSSLVYAILAVPTHIYLMVNASTCLVANVDRLVQSWKLILAKKRPNSKIENQFINENPDCCRNSESWKKSNKNFCQAITSCMSIFCFGYGIPMVIILYYILGVVGFGVLRSKNALDCAMFPLEFTTTGGLAQVESYIRVLYGVYVEGAMCILSCTLATIRRYSTKAITGLTDNYRLFTVDKCSKCSE</sequence>
<organism evidence="10 11">
    <name type="scientific">Leptidea sinapis</name>
    <dbReference type="NCBI Taxonomy" id="189913"/>
    <lineage>
        <taxon>Eukaryota</taxon>
        <taxon>Metazoa</taxon>
        <taxon>Ecdysozoa</taxon>
        <taxon>Arthropoda</taxon>
        <taxon>Hexapoda</taxon>
        <taxon>Insecta</taxon>
        <taxon>Pterygota</taxon>
        <taxon>Neoptera</taxon>
        <taxon>Endopterygota</taxon>
        <taxon>Lepidoptera</taxon>
        <taxon>Glossata</taxon>
        <taxon>Ditrysia</taxon>
        <taxon>Papilionoidea</taxon>
        <taxon>Pieridae</taxon>
        <taxon>Dismorphiinae</taxon>
        <taxon>Leptidea</taxon>
    </lineage>
</organism>
<evidence type="ECO:0000256" key="7">
    <source>
        <dbReference type="ARBA" id="ARBA00023303"/>
    </source>
</evidence>
<name>A0A5E4R2L0_9NEOP</name>
<evidence type="ECO:0000256" key="3">
    <source>
        <dbReference type="ARBA" id="ARBA00022692"/>
    </source>
</evidence>
<evidence type="ECO:0000313" key="11">
    <source>
        <dbReference type="Proteomes" id="UP000324832"/>
    </source>
</evidence>
<evidence type="ECO:0000256" key="1">
    <source>
        <dbReference type="ARBA" id="ARBA00004141"/>
    </source>
</evidence>
<dbReference type="PANTHER" id="PTHR11003">
    <property type="entry name" value="POTASSIUM CHANNEL, SUBFAMILY K"/>
    <property type="match status" value="1"/>
</dbReference>
<evidence type="ECO:0000313" key="10">
    <source>
        <dbReference type="EMBL" id="VVD03677.1"/>
    </source>
</evidence>
<dbReference type="Gene3D" id="1.10.287.70">
    <property type="match status" value="1"/>
</dbReference>
<dbReference type="GO" id="GO:0015271">
    <property type="term" value="F:outward rectifier potassium channel activity"/>
    <property type="evidence" value="ECO:0007669"/>
    <property type="project" value="TreeGrafter"/>
</dbReference>
<dbReference type="AlphaFoldDB" id="A0A5E4R2L0"/>
<dbReference type="PANTHER" id="PTHR11003:SF345">
    <property type="entry name" value="TWIK FAMILY OF POTASSIUM CHANNELS PROTEIN 18"/>
    <property type="match status" value="1"/>
</dbReference>
<feature type="domain" description="Potassium channel" evidence="9">
    <location>
        <begin position="130"/>
        <end position="187"/>
    </location>
</feature>
<keyword evidence="2" id="KW-0813">Transport</keyword>
<dbReference type="Pfam" id="PF07885">
    <property type="entry name" value="Ion_trans_2"/>
    <property type="match status" value="1"/>
</dbReference>
<dbReference type="GO" id="GO:0005886">
    <property type="term" value="C:plasma membrane"/>
    <property type="evidence" value="ECO:0007669"/>
    <property type="project" value="TreeGrafter"/>
</dbReference>
<reference evidence="10 11" key="1">
    <citation type="submission" date="2017-07" db="EMBL/GenBank/DDBJ databases">
        <authorList>
            <person name="Talla V."/>
            <person name="Backstrom N."/>
        </authorList>
    </citation>
    <scope>NUCLEOTIDE SEQUENCE [LARGE SCALE GENOMIC DNA]</scope>
</reference>
<keyword evidence="11" id="KW-1185">Reference proteome</keyword>
<dbReference type="Proteomes" id="UP000324832">
    <property type="component" value="Unassembled WGS sequence"/>
</dbReference>
<evidence type="ECO:0000256" key="6">
    <source>
        <dbReference type="ARBA" id="ARBA00023136"/>
    </source>
</evidence>
<protein>
    <recommendedName>
        <fullName evidence="9">Potassium channel domain-containing protein</fullName>
    </recommendedName>
</protein>
<evidence type="ECO:0000256" key="2">
    <source>
        <dbReference type="ARBA" id="ARBA00022448"/>
    </source>
</evidence>
<keyword evidence="7" id="KW-0407">Ion channel</keyword>
<evidence type="ECO:0000256" key="8">
    <source>
        <dbReference type="SAM" id="Phobius"/>
    </source>
</evidence>
<keyword evidence="3 8" id="KW-0812">Transmembrane</keyword>
<keyword evidence="6 8" id="KW-0472">Membrane</keyword>
<dbReference type="GO" id="GO:0030322">
    <property type="term" value="P:stabilization of membrane potential"/>
    <property type="evidence" value="ECO:0007669"/>
    <property type="project" value="TreeGrafter"/>
</dbReference>
<dbReference type="InterPro" id="IPR013099">
    <property type="entry name" value="K_chnl_dom"/>
</dbReference>
<accession>A0A5E4R2L0</accession>
<gene>
    <name evidence="10" type="ORF">LSINAPIS_LOCUS13627</name>
</gene>
<dbReference type="EMBL" id="FZQP02006792">
    <property type="protein sequence ID" value="VVD03677.1"/>
    <property type="molecule type" value="Genomic_DNA"/>
</dbReference>
<dbReference type="SUPFAM" id="SSF81324">
    <property type="entry name" value="Voltage-gated potassium channels"/>
    <property type="match status" value="1"/>
</dbReference>